<dbReference type="EMBL" id="CAXAMN010024251">
    <property type="protein sequence ID" value="CAK9085089.1"/>
    <property type="molecule type" value="Genomic_DNA"/>
</dbReference>
<evidence type="ECO:0000313" key="2">
    <source>
        <dbReference type="EMBL" id="CAK9085089.1"/>
    </source>
</evidence>
<dbReference type="PANTHER" id="PTHR32134:SF169">
    <property type="entry name" value="FNIP REPEAT-CONTAINING PROTEIN-RELATED"/>
    <property type="match status" value="1"/>
</dbReference>
<proteinExistence type="predicted"/>
<dbReference type="PANTHER" id="PTHR32134">
    <property type="entry name" value="FNIP REPEAT-CONTAINING PROTEIN"/>
    <property type="match status" value="1"/>
</dbReference>
<evidence type="ECO:0008006" key="4">
    <source>
        <dbReference type="Google" id="ProtNLM"/>
    </source>
</evidence>
<dbReference type="Pfam" id="PF05725">
    <property type="entry name" value="FNIP"/>
    <property type="match status" value="2"/>
</dbReference>
<evidence type="ECO:0000313" key="3">
    <source>
        <dbReference type="Proteomes" id="UP001642484"/>
    </source>
</evidence>
<dbReference type="CDD" id="cd17039">
    <property type="entry name" value="Ubl_ubiquitin_like"/>
    <property type="match status" value="1"/>
</dbReference>
<evidence type="ECO:0000256" key="1">
    <source>
        <dbReference type="SAM" id="MobiDB-lite"/>
    </source>
</evidence>
<feature type="region of interest" description="Disordered" evidence="1">
    <location>
        <begin position="1"/>
        <end position="26"/>
    </location>
</feature>
<gene>
    <name evidence="2" type="ORF">CCMP2556_LOCUS41333</name>
</gene>
<organism evidence="2 3">
    <name type="scientific">Durusdinium trenchii</name>
    <dbReference type="NCBI Taxonomy" id="1381693"/>
    <lineage>
        <taxon>Eukaryota</taxon>
        <taxon>Sar</taxon>
        <taxon>Alveolata</taxon>
        <taxon>Dinophyceae</taxon>
        <taxon>Suessiales</taxon>
        <taxon>Symbiodiniaceae</taxon>
        <taxon>Durusdinium</taxon>
    </lineage>
</organism>
<sequence>MDIATPRADIAPEDVEVDEGGSKRRRVGAVGDGRPLNVHGIDGSTFQLLAVDGTTVDDLYRIIRESAGMKPGSRLVLTSGGKVLDASKPLLQQVDGDEIMFVVRQIAAGEAAVSLLRALAEAKVHSKQFPLLAADVDAINAITSLTLDFDQSLDGVALPSGLQRLTFGSDFNQSLDGVTLPSGLQTLTFNFNQSLDGVTLPSGLQTLTLDGEFNQKLGWCNAAQRLAELDLGLL</sequence>
<name>A0ABP0QAU0_9DINO</name>
<dbReference type="Proteomes" id="UP001642484">
    <property type="component" value="Unassembled WGS sequence"/>
</dbReference>
<accession>A0ABP0QAU0</accession>
<reference evidence="2 3" key="1">
    <citation type="submission" date="2024-02" db="EMBL/GenBank/DDBJ databases">
        <authorList>
            <person name="Chen Y."/>
            <person name="Shah S."/>
            <person name="Dougan E. K."/>
            <person name="Thang M."/>
            <person name="Chan C."/>
        </authorList>
    </citation>
    <scope>NUCLEOTIDE SEQUENCE [LARGE SCALE GENOMIC DNA]</scope>
</reference>
<keyword evidence="3" id="KW-1185">Reference proteome</keyword>
<protein>
    <recommendedName>
        <fullName evidence="4">Ubiquitin-like domain-containing protein</fullName>
    </recommendedName>
</protein>
<comment type="caution">
    <text evidence="2">The sequence shown here is derived from an EMBL/GenBank/DDBJ whole genome shotgun (WGS) entry which is preliminary data.</text>
</comment>
<dbReference type="InterPro" id="IPR008615">
    <property type="entry name" value="FNIP"/>
</dbReference>
<dbReference type="InterPro" id="IPR051251">
    <property type="entry name" value="STK_FNIP-Repeat"/>
</dbReference>